<gene>
    <name evidence="2" type="primary">P0416G11.39</name>
</gene>
<proteinExistence type="predicted"/>
<reference evidence="2" key="1">
    <citation type="journal article" date="2002" name="Nature">
        <title>The genome sequence and structure of rice chromosome 1.</title>
        <authorList>
            <person name="Sasaki T."/>
            <person name="Matsumoto T."/>
            <person name="Yamamoto K."/>
            <person name="Sakata K."/>
            <person name="Baba T."/>
            <person name="Katayose Y."/>
            <person name="Wu J."/>
            <person name="Niimura Y."/>
            <person name="Cheng Z."/>
            <person name="Nagamura Y."/>
            <person name="Antonio B.A."/>
            <person name="Kanamori H."/>
            <person name="Hosokawa S."/>
            <person name="Masukawa M."/>
            <person name="Arikawa K."/>
            <person name="Chiden Y."/>
            <person name="Hayashi M."/>
            <person name="Okamoto M."/>
            <person name="Ando T."/>
            <person name="Aoki H."/>
            <person name="Arita K."/>
            <person name="Hamada M."/>
            <person name="Harada C."/>
            <person name="Hijishita S."/>
            <person name="Honda M."/>
            <person name="Ichikawa Y."/>
            <person name="Idonuma A."/>
            <person name="Iijima M."/>
            <person name="Ikeda M."/>
            <person name="Ikeno M."/>
            <person name="Itoh S."/>
            <person name="Itoh T."/>
            <person name="Itoh Y."/>
            <person name="Itoh Y."/>
            <person name="Iwabuchi A."/>
            <person name="Kamiya K."/>
            <person name="Karasawa W."/>
            <person name="Katagiri S."/>
            <person name="Kikuta A."/>
            <person name="Kobayashi N."/>
            <person name="Kono I."/>
            <person name="Machita K."/>
            <person name="Maehara T."/>
            <person name="Mizuno H."/>
            <person name="Mizubayashi T."/>
            <person name="Mukai Y."/>
            <person name="Nagasaki H."/>
            <person name="Nakashima M."/>
            <person name="Nakama Y."/>
            <person name="Nakamichi Y."/>
            <person name="Nakamura M."/>
            <person name="Namiki N."/>
            <person name="Negishi M."/>
            <person name="Ohta I."/>
            <person name="Ono N."/>
            <person name="Saji S."/>
            <person name="Sakai K."/>
            <person name="Shibata M."/>
            <person name="Shimokawa T."/>
            <person name="Shomura A."/>
            <person name="Song J."/>
            <person name="Takazaki Y."/>
            <person name="Terasawa K."/>
            <person name="Tsuji K."/>
            <person name="Waki K."/>
            <person name="Yamagata H."/>
            <person name="Yamane H."/>
            <person name="Yoshiki S."/>
            <person name="Yoshihara R."/>
            <person name="Yukawa K."/>
            <person name="Zhong H."/>
            <person name="Iwama H."/>
            <person name="Endo T."/>
            <person name="Ito H."/>
            <person name="Hahn J.H."/>
            <person name="Kim H.I."/>
            <person name="Eun M.Y."/>
            <person name="Yano M."/>
            <person name="Jiang J."/>
            <person name="Gojobori T."/>
        </authorList>
    </citation>
    <scope>NUCLEOTIDE SEQUENCE [LARGE SCALE GENOMIC DNA]</scope>
</reference>
<feature type="region of interest" description="Disordered" evidence="1">
    <location>
        <begin position="1"/>
        <end position="25"/>
    </location>
</feature>
<evidence type="ECO:0000256" key="1">
    <source>
        <dbReference type="SAM" id="MobiDB-lite"/>
    </source>
</evidence>
<dbReference type="Proteomes" id="UP000817658">
    <property type="component" value="Chromosome 1"/>
</dbReference>
<dbReference type="EMBL" id="AP002968">
    <property type="protein sequence ID" value="BAD61335.1"/>
    <property type="molecule type" value="Genomic_DNA"/>
</dbReference>
<organism evidence="2">
    <name type="scientific">Oryza sativa subsp. japonica</name>
    <name type="common">Rice</name>
    <dbReference type="NCBI Taxonomy" id="39947"/>
    <lineage>
        <taxon>Eukaryota</taxon>
        <taxon>Viridiplantae</taxon>
        <taxon>Streptophyta</taxon>
        <taxon>Embryophyta</taxon>
        <taxon>Tracheophyta</taxon>
        <taxon>Spermatophyta</taxon>
        <taxon>Magnoliopsida</taxon>
        <taxon>Liliopsida</taxon>
        <taxon>Poales</taxon>
        <taxon>Poaceae</taxon>
        <taxon>BOP clade</taxon>
        <taxon>Oryzoideae</taxon>
        <taxon>Oryzeae</taxon>
        <taxon>Oryzinae</taxon>
        <taxon>Oryza</taxon>
        <taxon>Oryza sativa</taxon>
    </lineage>
</organism>
<name>Q5ZDF3_ORYSJ</name>
<protein>
    <submittedName>
        <fullName evidence="2">HGWP repeat containing protein-like</fullName>
    </submittedName>
</protein>
<feature type="region of interest" description="Disordered" evidence="1">
    <location>
        <begin position="91"/>
        <end position="135"/>
    </location>
</feature>
<dbReference type="AlphaFoldDB" id="Q5ZDF3"/>
<feature type="compositionally biased region" description="Basic residues" evidence="1">
    <location>
        <begin position="115"/>
        <end position="126"/>
    </location>
</feature>
<feature type="compositionally biased region" description="Low complexity" evidence="1">
    <location>
        <begin position="1"/>
        <end position="18"/>
    </location>
</feature>
<evidence type="ECO:0000313" key="2">
    <source>
        <dbReference type="EMBL" id="BAD61335.1"/>
    </source>
</evidence>
<accession>Q5ZDF3</accession>
<sequence length="239" mass="25210">MAAGSSAPVSPSSGRPRSLPTLYKHSPCLPPPFPPLAALSLSAGIELAPSLSLSAVTAELRSAAVVAPDLLPLRRRHLRLHRIPGDLVHPSVSHADRRSTVDPVHPSRAAAFLRSGRRSRRRRRPGVSRGPPIRFPLPSPISAAAPPYLWPPPATIGTRARRLPVAVPAWPPSGAPRGCRVGPGCQPPAPLGAADAWTHGAGRCEPGCTRSTVDPSEDPLFVEVEAGVWESEQGKAHHP</sequence>